<dbReference type="EMBL" id="JASBWR010000025">
    <property type="protein sequence ID" value="KAJ9107127.1"/>
    <property type="molecule type" value="Genomic_DNA"/>
</dbReference>
<organism evidence="1 2">
    <name type="scientific">Naganishia cerealis</name>
    <dbReference type="NCBI Taxonomy" id="610337"/>
    <lineage>
        <taxon>Eukaryota</taxon>
        <taxon>Fungi</taxon>
        <taxon>Dikarya</taxon>
        <taxon>Basidiomycota</taxon>
        <taxon>Agaricomycotina</taxon>
        <taxon>Tremellomycetes</taxon>
        <taxon>Filobasidiales</taxon>
        <taxon>Filobasidiaceae</taxon>
        <taxon>Naganishia</taxon>
    </lineage>
</organism>
<accession>A0ACC2W7Q0</accession>
<dbReference type="Proteomes" id="UP001241377">
    <property type="component" value="Unassembled WGS sequence"/>
</dbReference>
<comment type="caution">
    <text evidence="1">The sequence shown here is derived from an EMBL/GenBank/DDBJ whole genome shotgun (WGS) entry which is preliminary data.</text>
</comment>
<keyword evidence="2" id="KW-1185">Reference proteome</keyword>
<reference evidence="1" key="1">
    <citation type="submission" date="2023-04" db="EMBL/GenBank/DDBJ databases">
        <title>Draft Genome sequencing of Naganishia species isolated from polar environments using Oxford Nanopore Technology.</title>
        <authorList>
            <person name="Leo P."/>
            <person name="Venkateswaran K."/>
        </authorList>
    </citation>
    <scope>NUCLEOTIDE SEQUENCE</scope>
    <source>
        <strain evidence="1">MNA-CCFEE 5261</strain>
    </source>
</reference>
<sequence>MSAYKHSLETVPRGQAECQWYPPRNKQRPQAVIVFFPGNPGLVEYYPPFLHKLQSLIPASYGLISIGHVGHSLSLSFQTQNLTLAEQIQVKVEFVQKLRKELDLWRKEDQGRAGGRGDGGQTMIGLMGHSVGAEIAVQTIRGVEHPEKPLAVTSDDAKQQQQPAEQPAFRITAAFLLFPTLAHIARTPNAQRLRPLFHSPLLELAPILVLLFKPVFLMIHLVYWLFPSTRNAQTSSIYAPNPTTITMLETPIVLSHVLRLARSEMETICEPDLEWYTRNGQSGSGRVFSYWGANDGWVGKEGDAVKRALKGVESSDSNMENEDSEMVERVIDCSDNVPHAFCLAHSNIIAEKVAAWIKHAFKQKSL</sequence>
<protein>
    <submittedName>
        <fullName evidence="1">Uncharacterized protein</fullName>
    </submittedName>
</protein>
<evidence type="ECO:0000313" key="2">
    <source>
        <dbReference type="Proteomes" id="UP001241377"/>
    </source>
</evidence>
<evidence type="ECO:0000313" key="1">
    <source>
        <dbReference type="EMBL" id="KAJ9107127.1"/>
    </source>
</evidence>
<gene>
    <name evidence="1" type="ORF">QFC19_002787</name>
</gene>
<proteinExistence type="predicted"/>
<name>A0ACC2W7Q0_9TREE</name>